<evidence type="ECO:0000313" key="2">
    <source>
        <dbReference type="Proteomes" id="UP001202328"/>
    </source>
</evidence>
<accession>A0AAD4RZE7</accession>
<reference evidence="1" key="1">
    <citation type="submission" date="2022-04" db="EMBL/GenBank/DDBJ databases">
        <title>A functionally conserved STORR gene fusion in Papaver species that diverged 16.8 million years ago.</title>
        <authorList>
            <person name="Catania T."/>
        </authorList>
    </citation>
    <scope>NUCLEOTIDE SEQUENCE</scope>
    <source>
        <strain evidence="1">S-188037</strain>
    </source>
</reference>
<organism evidence="1 2">
    <name type="scientific">Papaver atlanticum</name>
    <dbReference type="NCBI Taxonomy" id="357466"/>
    <lineage>
        <taxon>Eukaryota</taxon>
        <taxon>Viridiplantae</taxon>
        <taxon>Streptophyta</taxon>
        <taxon>Embryophyta</taxon>
        <taxon>Tracheophyta</taxon>
        <taxon>Spermatophyta</taxon>
        <taxon>Magnoliopsida</taxon>
        <taxon>Ranunculales</taxon>
        <taxon>Papaveraceae</taxon>
        <taxon>Papaveroideae</taxon>
        <taxon>Papaver</taxon>
    </lineage>
</organism>
<dbReference type="AlphaFoldDB" id="A0AAD4RZE7"/>
<evidence type="ECO:0000313" key="1">
    <source>
        <dbReference type="EMBL" id="KAI3842291.1"/>
    </source>
</evidence>
<dbReference type="Proteomes" id="UP001202328">
    <property type="component" value="Unassembled WGS sequence"/>
</dbReference>
<name>A0AAD4RZE7_9MAGN</name>
<proteinExistence type="predicted"/>
<sequence length="95" mass="10943">MRPHVMEARIARLREHRKDADKLMKELGVLTTVHLSGEDADLSDMDPEELDQLARDHISVRKLFVSTLVSEHNSNSTLPSNDMIIQQQLLHNLYK</sequence>
<comment type="caution">
    <text evidence="1">The sequence shown here is derived from an EMBL/GenBank/DDBJ whole genome shotgun (WGS) entry which is preliminary data.</text>
</comment>
<gene>
    <name evidence="1" type="ORF">MKW98_026081</name>
</gene>
<keyword evidence="2" id="KW-1185">Reference proteome</keyword>
<dbReference type="EMBL" id="JAJJMB010017069">
    <property type="protein sequence ID" value="KAI3842291.1"/>
    <property type="molecule type" value="Genomic_DNA"/>
</dbReference>
<protein>
    <submittedName>
        <fullName evidence="1">Uncharacterized protein</fullName>
    </submittedName>
</protein>